<dbReference type="InterPro" id="IPR024630">
    <property type="entry name" value="Stc1"/>
</dbReference>
<dbReference type="Pfam" id="PF12898">
    <property type="entry name" value="Stc1"/>
    <property type="match status" value="1"/>
</dbReference>
<feature type="region of interest" description="Disordered" evidence="1">
    <location>
        <begin position="309"/>
        <end position="333"/>
    </location>
</feature>
<protein>
    <recommendedName>
        <fullName evidence="2">Stc1 domain-containing protein</fullName>
    </recommendedName>
</protein>
<feature type="region of interest" description="Disordered" evidence="1">
    <location>
        <begin position="111"/>
        <end position="136"/>
    </location>
</feature>
<accession>A0A8A3PDB1</accession>
<dbReference type="AlphaFoldDB" id="A0A8A3PDB1"/>
<name>A0A8A3PDB1_9HELO</name>
<evidence type="ECO:0000259" key="2">
    <source>
        <dbReference type="Pfam" id="PF12898"/>
    </source>
</evidence>
<feature type="region of interest" description="Disordered" evidence="1">
    <location>
        <begin position="225"/>
        <end position="283"/>
    </location>
</feature>
<dbReference type="EMBL" id="CP063407">
    <property type="protein sequence ID" value="QSZ33066.1"/>
    <property type="molecule type" value="Genomic_DNA"/>
</dbReference>
<evidence type="ECO:0000313" key="4">
    <source>
        <dbReference type="Proteomes" id="UP000672032"/>
    </source>
</evidence>
<feature type="compositionally biased region" description="Polar residues" evidence="1">
    <location>
        <begin position="127"/>
        <end position="136"/>
    </location>
</feature>
<proteinExistence type="predicted"/>
<organism evidence="3 4">
    <name type="scientific">Monilinia vaccinii-corymbosi</name>
    <dbReference type="NCBI Taxonomy" id="61207"/>
    <lineage>
        <taxon>Eukaryota</taxon>
        <taxon>Fungi</taxon>
        <taxon>Dikarya</taxon>
        <taxon>Ascomycota</taxon>
        <taxon>Pezizomycotina</taxon>
        <taxon>Leotiomycetes</taxon>
        <taxon>Helotiales</taxon>
        <taxon>Sclerotiniaceae</taxon>
        <taxon>Monilinia</taxon>
    </lineage>
</organism>
<evidence type="ECO:0000313" key="3">
    <source>
        <dbReference type="EMBL" id="QSZ33066.1"/>
    </source>
</evidence>
<dbReference type="Proteomes" id="UP000672032">
    <property type="component" value="Chromosome 3"/>
</dbReference>
<evidence type="ECO:0000256" key="1">
    <source>
        <dbReference type="SAM" id="MobiDB-lite"/>
    </source>
</evidence>
<gene>
    <name evidence="3" type="ORF">DSL72_002651</name>
</gene>
<sequence length="333" mass="35820">MSFRNNRYSPASQRNGVVIPIGVFKTQDCFSKNEIAPYKYTLTQNPGMKPDAIKPLLRCRSCKGEQVQELQCEGPCGQIKVLDLFSKAQRSRGNKWCMECVHWKEGYHPEVDLTSAPGSEPPPHATTDGTPVETTGSSYTASMAALSQQASSLAIGNALSSSQFAAHLRAVASSGIENRSQSSVSNRFEGARTADMPVNSDGWTTRDSRRRAGPAMRYNAYDANGVRHSQEKTMTSSSVATSTVGDSSITPGRGGTPHPVATPGRSAAMPSHPSAPAPAPQPIRVVTNQNTGWAKPVGQRTTQQADLGAITEWAPESNAPYRRTVYDSSDDEM</sequence>
<reference evidence="3" key="1">
    <citation type="submission" date="2020-10" db="EMBL/GenBank/DDBJ databases">
        <title>Genome Sequence of Monilinia vaccinii-corymbosi Sheds Light on Mummy Berry Disease Infection of Blueberry and Mating Type.</title>
        <authorList>
            <person name="Yow A.G."/>
            <person name="Zhang Y."/>
            <person name="Bansal K."/>
            <person name="Eacker S.M."/>
            <person name="Sullivan S."/>
            <person name="Liachko I."/>
            <person name="Cubeta M.A."/>
            <person name="Rollins J.A."/>
            <person name="Ashrafi H."/>
        </authorList>
    </citation>
    <scope>NUCLEOTIDE SEQUENCE</scope>
    <source>
        <strain evidence="3">RL-1</strain>
    </source>
</reference>
<dbReference type="OrthoDB" id="3514033at2759"/>
<keyword evidence="4" id="KW-1185">Reference proteome</keyword>
<feature type="compositionally biased region" description="Low complexity" evidence="1">
    <location>
        <begin position="233"/>
        <end position="248"/>
    </location>
</feature>
<feature type="domain" description="Stc1" evidence="2">
    <location>
        <begin position="25"/>
        <end position="102"/>
    </location>
</feature>